<name>A0ABP0T699_RICHE</name>
<keyword evidence="2" id="KW-1185">Reference proteome</keyword>
<evidence type="ECO:0000313" key="2">
    <source>
        <dbReference type="Proteomes" id="UP001642485"/>
    </source>
</evidence>
<proteinExistence type="predicted"/>
<protein>
    <submittedName>
        <fullName evidence="1">Uncharacterized protein</fullName>
    </submittedName>
</protein>
<dbReference type="Proteomes" id="UP001642485">
    <property type="component" value="Chromosome"/>
</dbReference>
<sequence>MNAYKASTPEVQEIWDVRISRDHLSKLAGFIEKKFSKESNIEHTEYAALREYNSLSKHKQEVLEILLARKNFNSDDLVKVDNYIKAHFFKIACTVKDLTGTAFEAIAKAGIIGEITQHLHFEDSSTKIAGENLDNTADNITN</sequence>
<accession>A0ABP0T699</accession>
<organism evidence="1 2">
    <name type="scientific">Rickettsia helvetica</name>
    <dbReference type="NCBI Taxonomy" id="35789"/>
    <lineage>
        <taxon>Bacteria</taxon>
        <taxon>Pseudomonadati</taxon>
        <taxon>Pseudomonadota</taxon>
        <taxon>Alphaproteobacteria</taxon>
        <taxon>Rickettsiales</taxon>
        <taxon>Rickettsiaceae</taxon>
        <taxon>Rickettsieae</taxon>
        <taxon>Rickettsia</taxon>
        <taxon>spotted fever group</taxon>
    </lineage>
</organism>
<gene>
    <name evidence="1" type="ORF">OB144RH_07725</name>
</gene>
<dbReference type="EMBL" id="OZ018776">
    <property type="protein sequence ID" value="CAK9121659.1"/>
    <property type="molecule type" value="Genomic_DNA"/>
</dbReference>
<reference evidence="1 2" key="1">
    <citation type="submission" date="2024-02" db="EMBL/GenBank/DDBJ databases">
        <authorList>
            <person name="Nijsse B."/>
            <person name="Sprong H."/>
        </authorList>
    </citation>
    <scope>NUCLEOTIDE SEQUENCE [LARGE SCALE GENOMIC DNA]</scope>
    <source>
        <strain evidence="1">OB144</strain>
    </source>
</reference>
<dbReference type="RefSeq" id="WP_010422101.1">
    <property type="nucleotide sequence ID" value="NZ_OZ018776.1"/>
</dbReference>
<evidence type="ECO:0000313" key="1">
    <source>
        <dbReference type="EMBL" id="CAK9121659.1"/>
    </source>
</evidence>